<evidence type="ECO:0000256" key="3">
    <source>
        <dbReference type="ARBA" id="ARBA00022741"/>
    </source>
</evidence>
<evidence type="ECO:0000313" key="11">
    <source>
        <dbReference type="EMBL" id="PZO22541.1"/>
    </source>
</evidence>
<dbReference type="GO" id="GO:0006261">
    <property type="term" value="P:DNA-templated DNA replication"/>
    <property type="evidence" value="ECO:0007669"/>
    <property type="project" value="UniProtKB-UniRule"/>
</dbReference>
<evidence type="ECO:0000256" key="6">
    <source>
        <dbReference type="ARBA" id="ARBA00023125"/>
    </source>
</evidence>
<evidence type="ECO:0000256" key="4">
    <source>
        <dbReference type="ARBA" id="ARBA00022840"/>
    </source>
</evidence>
<comment type="miscellaneous">
    <text evidence="8">Few gyrases are as efficient as E.coli at forming negative supercoils. Not all organisms have 2 type II topoisomerases; in organisms with a single type II topoisomerase this enzyme also has to decatenate newly replicated chromosomes.</text>
</comment>
<dbReference type="Proteomes" id="UP000249354">
    <property type="component" value="Unassembled WGS sequence"/>
</dbReference>
<dbReference type="SUPFAM" id="SSF56719">
    <property type="entry name" value="Type II DNA topoisomerase"/>
    <property type="match status" value="1"/>
</dbReference>
<feature type="short sequence motif" description="GyrA-box" evidence="8">
    <location>
        <begin position="530"/>
        <end position="536"/>
    </location>
</feature>
<organism evidence="11 12">
    <name type="scientific">Leptolyngbya foveolarum</name>
    <dbReference type="NCBI Taxonomy" id="47253"/>
    <lineage>
        <taxon>Bacteria</taxon>
        <taxon>Bacillati</taxon>
        <taxon>Cyanobacteriota</taxon>
        <taxon>Cyanophyceae</taxon>
        <taxon>Leptolyngbyales</taxon>
        <taxon>Leptolyngbyaceae</taxon>
        <taxon>Leptolyngbya group</taxon>
        <taxon>Leptolyngbya</taxon>
    </lineage>
</organism>
<keyword evidence="3 8" id="KW-0547">Nucleotide-binding</keyword>
<feature type="active site" description="O-(5'-phospho-DNA)-tyrosine intermediate" evidence="8 9">
    <location>
        <position position="122"/>
    </location>
</feature>
<dbReference type="PANTHER" id="PTHR43493:SF5">
    <property type="entry name" value="DNA GYRASE SUBUNIT A, CHLOROPLASTIC_MITOCHONDRIAL"/>
    <property type="match status" value="1"/>
</dbReference>
<dbReference type="EMBL" id="QBMC01000009">
    <property type="protein sequence ID" value="PZO22541.1"/>
    <property type="molecule type" value="Genomic_DNA"/>
</dbReference>
<dbReference type="InterPro" id="IPR035516">
    <property type="entry name" value="Gyrase/topoIV_suA_C"/>
</dbReference>
<keyword evidence="7 8" id="KW-0413">Isomerase</keyword>
<dbReference type="Gene3D" id="2.120.10.90">
    <property type="entry name" value="DNA gyrase/topoisomerase IV, subunit A, C-terminal"/>
    <property type="match status" value="1"/>
</dbReference>
<comment type="subcellular location">
    <subcellularLocation>
        <location evidence="8">Cytoplasm</location>
    </subcellularLocation>
</comment>
<accession>A0A2W4WEF4</accession>
<dbReference type="NCBIfam" id="NF004043">
    <property type="entry name" value="PRK05560.1"/>
    <property type="match status" value="1"/>
</dbReference>
<dbReference type="SMART" id="SM00434">
    <property type="entry name" value="TOP4c"/>
    <property type="match status" value="1"/>
</dbReference>
<dbReference type="GO" id="GO:0009330">
    <property type="term" value="C:DNA topoisomerase type II (double strand cut, ATP-hydrolyzing) complex"/>
    <property type="evidence" value="ECO:0007669"/>
    <property type="project" value="TreeGrafter"/>
</dbReference>
<reference evidence="11 12" key="2">
    <citation type="submission" date="2018-06" db="EMBL/GenBank/DDBJ databases">
        <title>Metagenomic assembly of (sub)arctic Cyanobacteria and their associated microbiome from non-axenic cultures.</title>
        <authorList>
            <person name="Baurain D."/>
        </authorList>
    </citation>
    <scope>NUCLEOTIDE SEQUENCE [LARGE SCALE GENOMIC DNA]</scope>
    <source>
        <strain evidence="11">ULC129bin1</strain>
    </source>
</reference>
<gene>
    <name evidence="8" type="primary">gyrA</name>
    <name evidence="11" type="ORF">DCF25_02685</name>
</gene>
<dbReference type="Gene3D" id="1.10.268.10">
    <property type="entry name" value="Topoisomerase, domain 3"/>
    <property type="match status" value="1"/>
</dbReference>
<dbReference type="GO" id="GO:0003677">
    <property type="term" value="F:DNA binding"/>
    <property type="evidence" value="ECO:0007669"/>
    <property type="project" value="UniProtKB-UniRule"/>
</dbReference>
<dbReference type="InterPro" id="IPR013760">
    <property type="entry name" value="Topo_IIA-like_dom_sf"/>
</dbReference>
<dbReference type="Pfam" id="PF03989">
    <property type="entry name" value="DNA_gyraseA_C"/>
    <property type="match status" value="6"/>
</dbReference>
<dbReference type="GO" id="GO:0005524">
    <property type="term" value="F:ATP binding"/>
    <property type="evidence" value="ECO:0007669"/>
    <property type="project" value="UniProtKB-UniRule"/>
</dbReference>
<keyword evidence="6 8" id="KW-0238">DNA-binding</keyword>
<evidence type="ECO:0000256" key="2">
    <source>
        <dbReference type="ARBA" id="ARBA00008263"/>
    </source>
</evidence>
<dbReference type="FunFam" id="3.30.1360.40:FF:000002">
    <property type="entry name" value="DNA gyrase subunit A"/>
    <property type="match status" value="1"/>
</dbReference>
<evidence type="ECO:0000256" key="5">
    <source>
        <dbReference type="ARBA" id="ARBA00023029"/>
    </source>
</evidence>
<dbReference type="Gene3D" id="3.90.199.10">
    <property type="entry name" value="Topoisomerase II, domain 5"/>
    <property type="match status" value="1"/>
</dbReference>
<dbReference type="GO" id="GO:0006265">
    <property type="term" value="P:DNA topological change"/>
    <property type="evidence" value="ECO:0007669"/>
    <property type="project" value="UniProtKB-UniRule"/>
</dbReference>
<dbReference type="InterPro" id="IPR013758">
    <property type="entry name" value="Topo_IIA_A/C_ab"/>
</dbReference>
<dbReference type="PROSITE" id="PS52040">
    <property type="entry name" value="TOPO_IIA"/>
    <property type="match status" value="1"/>
</dbReference>
<dbReference type="CDD" id="cd00187">
    <property type="entry name" value="TOP4c"/>
    <property type="match status" value="1"/>
</dbReference>
<dbReference type="GO" id="GO:0005694">
    <property type="term" value="C:chromosome"/>
    <property type="evidence" value="ECO:0007669"/>
    <property type="project" value="InterPro"/>
</dbReference>
<dbReference type="FunFam" id="3.90.199.10:FF:000001">
    <property type="entry name" value="DNA gyrase subunit A"/>
    <property type="match status" value="1"/>
</dbReference>
<dbReference type="FunFam" id="1.10.268.10:FF:000001">
    <property type="entry name" value="DNA gyrase subunit A"/>
    <property type="match status" value="1"/>
</dbReference>
<name>A0A2W4WEF4_9CYAN</name>
<dbReference type="PANTHER" id="PTHR43493">
    <property type="entry name" value="DNA GYRASE/TOPOISOMERASE SUBUNIT A"/>
    <property type="match status" value="1"/>
</dbReference>
<dbReference type="AlphaFoldDB" id="A0A2W4WEF4"/>
<dbReference type="InterPro" id="IPR006691">
    <property type="entry name" value="GyrA/parC_rep"/>
</dbReference>
<evidence type="ECO:0000313" key="12">
    <source>
        <dbReference type="Proteomes" id="UP000249354"/>
    </source>
</evidence>
<protein>
    <recommendedName>
        <fullName evidence="8">DNA gyrase subunit A</fullName>
        <ecNumber evidence="8">5.6.2.2</ecNumber>
    </recommendedName>
</protein>
<dbReference type="SUPFAM" id="SSF101904">
    <property type="entry name" value="GyrA/ParC C-terminal domain-like"/>
    <property type="match status" value="1"/>
</dbReference>
<dbReference type="NCBIfam" id="TIGR01063">
    <property type="entry name" value="gyrA"/>
    <property type="match status" value="1"/>
</dbReference>
<dbReference type="HAMAP" id="MF_01897">
    <property type="entry name" value="GyrA"/>
    <property type="match status" value="1"/>
</dbReference>
<dbReference type="NCBIfam" id="NF004044">
    <property type="entry name" value="PRK05561.1"/>
    <property type="match status" value="1"/>
</dbReference>
<comment type="function">
    <text evidence="8">A type II topoisomerase that negatively supercoils closed circular double-stranded (ds) DNA in an ATP-dependent manner to modulate DNA topology and maintain chromosomes in an underwound state. Negative supercoiling favors strand separation, and DNA replication, transcription, recombination and repair, all of which involve strand separation. Also able to catalyze the interconversion of other topological isomers of dsDNA rings, including catenanes and knotted rings. Type II topoisomerases break and join 2 DNA strands simultaneously in an ATP-dependent manner.</text>
</comment>
<dbReference type="GO" id="GO:0034335">
    <property type="term" value="F:DNA negative supercoiling activity"/>
    <property type="evidence" value="ECO:0007669"/>
    <property type="project" value="UniProtKB-ARBA"/>
</dbReference>
<comment type="caution">
    <text evidence="11">The sequence shown here is derived from an EMBL/GenBank/DDBJ whole genome shotgun (WGS) entry which is preliminary data.</text>
</comment>
<dbReference type="InterPro" id="IPR002205">
    <property type="entry name" value="Topo_IIA_dom_A"/>
</dbReference>
<dbReference type="InterPro" id="IPR013757">
    <property type="entry name" value="Topo_IIA_A_a_sf"/>
</dbReference>
<reference evidence="12" key="1">
    <citation type="submission" date="2018-04" db="EMBL/GenBank/DDBJ databases">
        <authorList>
            <person name="Cornet L."/>
        </authorList>
    </citation>
    <scope>NUCLEOTIDE SEQUENCE [LARGE SCALE GENOMIC DNA]</scope>
</reference>
<evidence type="ECO:0000256" key="9">
    <source>
        <dbReference type="PROSITE-ProRule" id="PRU01384"/>
    </source>
</evidence>
<dbReference type="Gene3D" id="3.30.1360.40">
    <property type="match status" value="1"/>
</dbReference>
<comment type="subunit">
    <text evidence="8">Heterotetramer, composed of two GyrA and two GyrB chains. In the heterotetramer, GyrA contains the active site tyrosine that forms a transient covalent intermediate with DNA, while GyrB binds cofactors and catalyzes ATP hydrolysis.</text>
</comment>
<feature type="domain" description="Topo IIA-type catalytic" evidence="10">
    <location>
        <begin position="34"/>
        <end position="503"/>
    </location>
</feature>
<dbReference type="InterPro" id="IPR050220">
    <property type="entry name" value="Type_II_DNA_Topoisomerases"/>
</dbReference>
<dbReference type="EC" id="5.6.2.2" evidence="8"/>
<dbReference type="GO" id="GO:0005737">
    <property type="term" value="C:cytoplasm"/>
    <property type="evidence" value="ECO:0007669"/>
    <property type="project" value="UniProtKB-SubCell"/>
</dbReference>
<sequence length="905" mass="99524">MSSPQERIVPADLRNEMSRSYLEYAMSVIVGRALPDARDGLKPVHRRILYAMHELGLTADRPFRKCARVVGEVLGKYHPHGDTAVYDALVRMAQSFSMRHPLINGHGNFGSIDNDPPAAMRYTESRLQALTGDSLLQDIEAETVDFADNFDGSQQEPVVMPARIPQLLVNGSSGIAVGMATNIPPHNLGEIIDGLVALIDNPELTSTDLMAFIPGPDFPTGAQIIGSQGILDAYTTGRGSVIMRGVATIETQANRGRPDRETIIITELPYQTNKAALIEKIADLVNDLKLGGISDIRDESDRDGMRIVIELKRDAYPKVVLNNLYKQTPLQNNFGVNMLAIVNGEPQLLTLREFLQVFLDFRIETIERRTRYQLRKAQERDHLLQGYLIALDNLDAVIALIRGSADAATAKTELIESYGFSSVQADAILQMQLRRLTALESGKIQMEHEELTARITDLEDILANRSRILTIIKEEVLQIRSAHADERRTVIGQDDNNLSDISLIANEQVAILVTENGYIKRMRVDTFEAQNRATRGKSGTKMKDDDGIEHFVTCCTHDHIIFFTDRGVSYSLRAYQIPESSRTAKGYPLVQMLPIPKEEKVTSVIGVSEFSDDEYLVMLTQGGFIKKTALSAFSRIRTNGLIAISLEEGDELRWVRGARSADSVLIGSQKGMTIHFKTDHKQLRPLGRPTKGVRAMSLRDGDKIISMDILSSQVVEAIENAAEGAEDITADMGPWALVVAAGGLGKRVPVSNFRLQNRAGMGLVAIKFRSDDDELVALRIAEPDDELMIVSARGVIMRQSVNAISIQSRMATGVQLQRLDSDDAIAAVALVPHLDEDENALPSEEVAEAIAETIAEAEIIEELDESDVEVPTIVSEAVEDAVAETEAIITAQENTGDGTDLEATD</sequence>
<keyword evidence="8" id="KW-0963">Cytoplasm</keyword>
<comment type="similarity">
    <text evidence="2 8">Belongs to the type II topoisomerase GyrA/ParC subunit family.</text>
</comment>
<proteinExistence type="inferred from homology"/>
<evidence type="ECO:0000256" key="7">
    <source>
        <dbReference type="ARBA" id="ARBA00023235"/>
    </source>
</evidence>
<comment type="catalytic activity">
    <reaction evidence="1 8 9">
        <text>ATP-dependent breakage, passage and rejoining of double-stranded DNA.</text>
        <dbReference type="EC" id="5.6.2.2"/>
    </reaction>
</comment>
<dbReference type="Pfam" id="PF00521">
    <property type="entry name" value="DNA_topoisoIV"/>
    <property type="match status" value="1"/>
</dbReference>
<dbReference type="InterPro" id="IPR005743">
    <property type="entry name" value="GyrA"/>
</dbReference>
<keyword evidence="4 8" id="KW-0067">ATP-binding</keyword>
<evidence type="ECO:0000256" key="8">
    <source>
        <dbReference type="HAMAP-Rule" id="MF_01897"/>
    </source>
</evidence>
<evidence type="ECO:0000259" key="10">
    <source>
        <dbReference type="PROSITE" id="PS52040"/>
    </source>
</evidence>
<keyword evidence="5 8" id="KW-0799">Topoisomerase</keyword>
<evidence type="ECO:0000256" key="1">
    <source>
        <dbReference type="ARBA" id="ARBA00000185"/>
    </source>
</evidence>